<proteinExistence type="predicted"/>
<keyword evidence="3" id="KW-1185">Reference proteome</keyword>
<dbReference type="Pfam" id="PF01965">
    <property type="entry name" value="DJ-1_PfpI"/>
    <property type="match status" value="1"/>
</dbReference>
<accession>A0A7X2TBU7</accession>
<evidence type="ECO:0000259" key="1">
    <source>
        <dbReference type="Pfam" id="PF01965"/>
    </source>
</evidence>
<dbReference type="SUPFAM" id="SSF52317">
    <property type="entry name" value="Class I glutamine amidotransferase-like"/>
    <property type="match status" value="1"/>
</dbReference>
<dbReference type="InterPro" id="IPR002818">
    <property type="entry name" value="DJ-1/PfpI"/>
</dbReference>
<dbReference type="InterPro" id="IPR006287">
    <property type="entry name" value="DJ-1"/>
</dbReference>
<name>A0A7X2TBU7_9CLOT</name>
<evidence type="ECO:0000313" key="3">
    <source>
        <dbReference type="Proteomes" id="UP000429958"/>
    </source>
</evidence>
<dbReference type="PANTHER" id="PTHR48094:SF12">
    <property type="entry name" value="PARKINSON DISEASE PROTEIN 7 HOMOLOG"/>
    <property type="match status" value="1"/>
</dbReference>
<dbReference type="AlphaFoldDB" id="A0A7X2TBU7"/>
<dbReference type="EMBL" id="VUMD01000001">
    <property type="protein sequence ID" value="MSS35231.1"/>
    <property type="molecule type" value="Genomic_DNA"/>
</dbReference>
<dbReference type="CDD" id="cd03135">
    <property type="entry name" value="GATase1_DJ-1"/>
    <property type="match status" value="1"/>
</dbReference>
<gene>
    <name evidence="2" type="ORF">FYJ39_01200</name>
</gene>
<comment type="caution">
    <text evidence="2">The sequence shown here is derived from an EMBL/GenBank/DDBJ whole genome shotgun (WGS) entry which is preliminary data.</text>
</comment>
<dbReference type="NCBIfam" id="TIGR01383">
    <property type="entry name" value="not_thiJ"/>
    <property type="match status" value="1"/>
</dbReference>
<dbReference type="GO" id="GO:0005737">
    <property type="term" value="C:cytoplasm"/>
    <property type="evidence" value="ECO:0007669"/>
    <property type="project" value="TreeGrafter"/>
</dbReference>
<dbReference type="PANTHER" id="PTHR48094">
    <property type="entry name" value="PROTEIN/NUCLEIC ACID DEGLYCASE DJ-1-RELATED"/>
    <property type="match status" value="1"/>
</dbReference>
<dbReference type="RefSeq" id="WP_154470639.1">
    <property type="nucleotide sequence ID" value="NZ_DBEWUL010000147.1"/>
</dbReference>
<organism evidence="2 3">
    <name type="scientific">Clostridium porci</name>
    <dbReference type="NCBI Taxonomy" id="2605778"/>
    <lineage>
        <taxon>Bacteria</taxon>
        <taxon>Bacillati</taxon>
        <taxon>Bacillota</taxon>
        <taxon>Clostridia</taxon>
        <taxon>Eubacteriales</taxon>
        <taxon>Clostridiaceae</taxon>
        <taxon>Clostridium</taxon>
    </lineage>
</organism>
<dbReference type="InterPro" id="IPR050325">
    <property type="entry name" value="Prot/Nucl_acid_deglycase"/>
</dbReference>
<dbReference type="Gene3D" id="3.40.50.880">
    <property type="match status" value="1"/>
</dbReference>
<evidence type="ECO:0000313" key="2">
    <source>
        <dbReference type="EMBL" id="MSS35231.1"/>
    </source>
</evidence>
<protein>
    <submittedName>
        <fullName evidence="2">DJ-1/PfpI family protein</fullName>
    </submittedName>
</protein>
<dbReference type="InterPro" id="IPR029062">
    <property type="entry name" value="Class_I_gatase-like"/>
</dbReference>
<sequence>MAKVYAFLAEGLEEVECLAVVDVLRRSGIDVTMVSVTGTKEITGSHGIRLKADALLGEINMDKADLLFLPGGMPGTENLKACGELTAAVEKANRQGRRVAAICAAPSILGFLGLLKGRTATCYPGFEDQLKGASCTSQGVITDGNITTARGLGYALALGIELIRLLQGPQQAQNIASSIQYNQG</sequence>
<reference evidence="2 3" key="1">
    <citation type="submission" date="2019-08" db="EMBL/GenBank/DDBJ databases">
        <title>In-depth cultivation of the pig gut microbiome towards novel bacterial diversity and tailored functional studies.</title>
        <authorList>
            <person name="Wylensek D."/>
            <person name="Hitch T.C.A."/>
            <person name="Clavel T."/>
        </authorList>
    </citation>
    <scope>NUCLEOTIDE SEQUENCE [LARGE SCALE GENOMIC DNA]</scope>
    <source>
        <strain evidence="2 3">WCA-389-WT-23D1</strain>
    </source>
</reference>
<dbReference type="Proteomes" id="UP000429958">
    <property type="component" value="Unassembled WGS sequence"/>
</dbReference>
<feature type="domain" description="DJ-1/PfpI" evidence="1">
    <location>
        <begin position="3"/>
        <end position="164"/>
    </location>
</feature>